<protein>
    <submittedName>
        <fullName evidence="3">Uncharacterized protein</fullName>
    </submittedName>
</protein>
<feature type="region of interest" description="Disordered" evidence="1">
    <location>
        <begin position="1"/>
        <end position="21"/>
    </location>
</feature>
<evidence type="ECO:0000313" key="2">
    <source>
        <dbReference type="Proteomes" id="UP000046395"/>
    </source>
</evidence>
<name>A0A5S6Q748_TRIMR</name>
<dbReference type="WBParaSite" id="TMUE_1000003008.1">
    <property type="protein sequence ID" value="TMUE_1000003008.1"/>
    <property type="gene ID" value="WBGene00294222"/>
</dbReference>
<evidence type="ECO:0000256" key="1">
    <source>
        <dbReference type="SAM" id="MobiDB-lite"/>
    </source>
</evidence>
<reference evidence="3" key="1">
    <citation type="submission" date="2019-12" db="UniProtKB">
        <authorList>
            <consortium name="WormBaseParasite"/>
        </authorList>
    </citation>
    <scope>IDENTIFICATION</scope>
</reference>
<evidence type="ECO:0000313" key="3">
    <source>
        <dbReference type="WBParaSite" id="TMUE_1000003008.1"/>
    </source>
</evidence>
<dbReference type="AlphaFoldDB" id="A0A5S6Q748"/>
<keyword evidence="2" id="KW-1185">Reference proteome</keyword>
<proteinExistence type="predicted"/>
<dbReference type="Proteomes" id="UP000046395">
    <property type="component" value="Unassembled WGS sequence"/>
</dbReference>
<sequence>MLDGRGSMSDDSTRSGDTVNDQWGRERRMNWMVSVQPQPMELVISEVGQERWTYNAVAVFEEKLQILTSARKVVHHCSVSRGGGSICPDMTCRSPFALVWTEYNAVQRQSQVVVIIPTTTNHFPRPNSSRLAVELLRHG</sequence>
<accession>A0A5S6Q748</accession>
<organism evidence="2 3">
    <name type="scientific">Trichuris muris</name>
    <name type="common">Mouse whipworm</name>
    <dbReference type="NCBI Taxonomy" id="70415"/>
    <lineage>
        <taxon>Eukaryota</taxon>
        <taxon>Metazoa</taxon>
        <taxon>Ecdysozoa</taxon>
        <taxon>Nematoda</taxon>
        <taxon>Enoplea</taxon>
        <taxon>Dorylaimia</taxon>
        <taxon>Trichinellida</taxon>
        <taxon>Trichuridae</taxon>
        <taxon>Trichuris</taxon>
    </lineage>
</organism>